<dbReference type="STRING" id="13706.A0A1X2HUE4"/>
<organism evidence="3 4">
    <name type="scientific">Syncephalastrum racemosum</name>
    <name type="common">Filamentous fungus</name>
    <dbReference type="NCBI Taxonomy" id="13706"/>
    <lineage>
        <taxon>Eukaryota</taxon>
        <taxon>Fungi</taxon>
        <taxon>Fungi incertae sedis</taxon>
        <taxon>Mucoromycota</taxon>
        <taxon>Mucoromycotina</taxon>
        <taxon>Mucoromycetes</taxon>
        <taxon>Mucorales</taxon>
        <taxon>Syncephalastraceae</taxon>
        <taxon>Syncephalastrum</taxon>
    </lineage>
</organism>
<evidence type="ECO:0000313" key="3">
    <source>
        <dbReference type="EMBL" id="ORZ03141.1"/>
    </source>
</evidence>
<dbReference type="InterPro" id="IPR015943">
    <property type="entry name" value="WD40/YVTN_repeat-like_dom_sf"/>
</dbReference>
<dbReference type="EMBL" id="MCGN01000001">
    <property type="protein sequence ID" value="ORZ03141.1"/>
    <property type="molecule type" value="Genomic_DNA"/>
</dbReference>
<sequence length="249" mass="26818">MHIVVLSGALDFRLKIWSVSDGSNPVTLTGHTSASSRDGTIRLWHCGTGTTIAILGHYDCAIHKIILTAIPTSLNLDPVETMDDREVETSDKLILAALADGTVRGIHLGTKQEIFKIDASKDDITAIAYDPVTTNILIGDMSGIVSVFDLSEMKRRLQWSRSDHAITSLLTKLNENGELVAAIAASDGSIHQTSALGSALEGGPLYLQAEYVGNDLEPIRAMKTIPNDRSNAGYERIVCGARNGMVKVY</sequence>
<protein>
    <submittedName>
        <fullName evidence="3">WD40-repeat-containing domain protein</fullName>
    </submittedName>
</protein>
<dbReference type="PANTHER" id="PTHR19857:SF19">
    <property type="entry name" value="26S PROTEASOME REGULATORY SUBUNIT RPN14"/>
    <property type="match status" value="1"/>
</dbReference>
<evidence type="ECO:0000256" key="1">
    <source>
        <dbReference type="ARBA" id="ARBA00022574"/>
    </source>
</evidence>
<dbReference type="SUPFAM" id="SSF50978">
    <property type="entry name" value="WD40 repeat-like"/>
    <property type="match status" value="1"/>
</dbReference>
<keyword evidence="4" id="KW-1185">Reference proteome</keyword>
<keyword evidence="1" id="KW-0853">WD repeat</keyword>
<evidence type="ECO:0000313" key="4">
    <source>
        <dbReference type="Proteomes" id="UP000242180"/>
    </source>
</evidence>
<accession>A0A1X2HUE4</accession>
<dbReference type="OrthoDB" id="10257301at2759"/>
<dbReference type="PANTHER" id="PTHR19857">
    <property type="entry name" value="MITOCHONDRIAL DIVISION PROTEIN 1-RELATED"/>
    <property type="match status" value="1"/>
</dbReference>
<dbReference type="Gene3D" id="2.130.10.10">
    <property type="entry name" value="YVTN repeat-like/Quinoprotein amine dehydrogenase"/>
    <property type="match status" value="1"/>
</dbReference>
<comment type="caution">
    <text evidence="3">The sequence shown here is derived from an EMBL/GenBank/DDBJ whole genome shotgun (WGS) entry which is preliminary data.</text>
</comment>
<evidence type="ECO:0000256" key="2">
    <source>
        <dbReference type="ARBA" id="ARBA00022737"/>
    </source>
</evidence>
<reference evidence="3 4" key="1">
    <citation type="submission" date="2016-07" db="EMBL/GenBank/DDBJ databases">
        <title>Pervasive Adenine N6-methylation of Active Genes in Fungi.</title>
        <authorList>
            <consortium name="DOE Joint Genome Institute"/>
            <person name="Mondo S.J."/>
            <person name="Dannebaum R.O."/>
            <person name="Kuo R.C."/>
            <person name="Labutti K."/>
            <person name="Haridas S."/>
            <person name="Kuo A."/>
            <person name="Salamov A."/>
            <person name="Ahrendt S.R."/>
            <person name="Lipzen A."/>
            <person name="Sullivan W."/>
            <person name="Andreopoulos W.B."/>
            <person name="Clum A."/>
            <person name="Lindquist E."/>
            <person name="Daum C."/>
            <person name="Ramamoorthy G.K."/>
            <person name="Gryganskyi A."/>
            <person name="Culley D."/>
            <person name="Magnuson J.K."/>
            <person name="James T.Y."/>
            <person name="O'Malley M.A."/>
            <person name="Stajich J.E."/>
            <person name="Spatafora J.W."/>
            <person name="Visel A."/>
            <person name="Grigoriev I.V."/>
        </authorList>
    </citation>
    <scope>NUCLEOTIDE SEQUENCE [LARGE SCALE GENOMIC DNA]</scope>
    <source>
        <strain evidence="3 4">NRRL 2496</strain>
    </source>
</reference>
<keyword evidence="2" id="KW-0677">Repeat</keyword>
<dbReference type="Proteomes" id="UP000242180">
    <property type="component" value="Unassembled WGS sequence"/>
</dbReference>
<gene>
    <name evidence="3" type="ORF">BCR43DRAFT_432312</name>
</gene>
<dbReference type="InterPro" id="IPR051179">
    <property type="entry name" value="WD_repeat_multifunction"/>
</dbReference>
<dbReference type="OMA" id="DSAINCC"/>
<proteinExistence type="predicted"/>
<dbReference type="InterPro" id="IPR036322">
    <property type="entry name" value="WD40_repeat_dom_sf"/>
</dbReference>
<name>A0A1X2HUE4_SYNRA</name>
<dbReference type="AlphaFoldDB" id="A0A1X2HUE4"/>
<dbReference type="InParanoid" id="A0A1X2HUE4"/>